<proteinExistence type="predicted"/>
<dbReference type="Proteomes" id="UP001148737">
    <property type="component" value="Unassembled WGS sequence"/>
</dbReference>
<dbReference type="EMBL" id="JANAKD010001415">
    <property type="protein sequence ID" value="KAJ3479685.1"/>
    <property type="molecule type" value="Genomic_DNA"/>
</dbReference>
<evidence type="ECO:0000313" key="2">
    <source>
        <dbReference type="Proteomes" id="UP001148737"/>
    </source>
</evidence>
<gene>
    <name evidence="1" type="ORF">NLG97_g8256</name>
</gene>
<sequence length="377" mass="41921">MSHDSGSNTVSNLLTLVITTSPTPSAPATELLSGVLESFAAHCDVVLRCNVIVVFDTYEQVTTTSRLKKGHVTPETAEKYDTYKENVKKLFLETFVKDGAVTTSLQVATDEAEYGSPGSPLLATPVPFTLSSTEDGRVRFIEAQGRRLGFGLGVRSALRAVRTPYVWIHQHDWRLIYDIPVASLLSVMQSSQDDEAKPIKYICLPSGRRSSYATSEQVVPYPELRKVSLALTGTYAPKPAATVADGSSSLPAVPLTPMFFWHDKPHVASTTHYLERVFPTRLAMMRGAFIEDTMGQKARNQMKQGQWRRWATWQYNPDEGMSSCLRHLHGRTWRGEEEEDRRRNLAVLKGMNTRSSRDSSASASESDFCEPSLALIL</sequence>
<protein>
    <submittedName>
        <fullName evidence="1">Uncharacterized protein</fullName>
    </submittedName>
</protein>
<accession>A0ACC1QLU1</accession>
<comment type="caution">
    <text evidence="1">The sequence shown here is derived from an EMBL/GenBank/DDBJ whole genome shotgun (WGS) entry which is preliminary data.</text>
</comment>
<reference evidence="1" key="1">
    <citation type="submission" date="2022-07" db="EMBL/GenBank/DDBJ databases">
        <title>Genome Sequence of Lecanicillium saksenae.</title>
        <authorList>
            <person name="Buettner E."/>
        </authorList>
    </citation>
    <scope>NUCLEOTIDE SEQUENCE</scope>
    <source>
        <strain evidence="1">VT-O1</strain>
    </source>
</reference>
<keyword evidence="2" id="KW-1185">Reference proteome</keyword>
<evidence type="ECO:0000313" key="1">
    <source>
        <dbReference type="EMBL" id="KAJ3479685.1"/>
    </source>
</evidence>
<name>A0ACC1QLU1_9HYPO</name>
<organism evidence="1 2">
    <name type="scientific">Lecanicillium saksenae</name>
    <dbReference type="NCBI Taxonomy" id="468837"/>
    <lineage>
        <taxon>Eukaryota</taxon>
        <taxon>Fungi</taxon>
        <taxon>Dikarya</taxon>
        <taxon>Ascomycota</taxon>
        <taxon>Pezizomycotina</taxon>
        <taxon>Sordariomycetes</taxon>
        <taxon>Hypocreomycetidae</taxon>
        <taxon>Hypocreales</taxon>
        <taxon>Cordycipitaceae</taxon>
        <taxon>Lecanicillium</taxon>
    </lineage>
</organism>